<feature type="transmembrane region" description="Helical" evidence="1">
    <location>
        <begin position="76"/>
        <end position="96"/>
    </location>
</feature>
<keyword evidence="1" id="KW-0812">Transmembrane</keyword>
<keyword evidence="1" id="KW-1133">Transmembrane helix</keyword>
<feature type="transmembrane region" description="Helical" evidence="1">
    <location>
        <begin position="132"/>
        <end position="152"/>
    </location>
</feature>
<evidence type="ECO:0000313" key="3">
    <source>
        <dbReference type="EMBL" id="CAB4868627.1"/>
    </source>
</evidence>
<dbReference type="EMBL" id="CAFBPM010000003">
    <property type="protein sequence ID" value="CAB5012683.1"/>
    <property type="molecule type" value="Genomic_DNA"/>
</dbReference>
<name>A0A6J7QAJ7_9ZZZZ</name>
<feature type="transmembrane region" description="Helical" evidence="1">
    <location>
        <begin position="45"/>
        <end position="64"/>
    </location>
</feature>
<dbReference type="EMBL" id="CAFABE010000102">
    <property type="protein sequence ID" value="CAB4833889.1"/>
    <property type="molecule type" value="Genomic_DNA"/>
</dbReference>
<dbReference type="InterPro" id="IPR005325">
    <property type="entry name" value="DUF308_memb"/>
</dbReference>
<sequence length="189" mass="20404">MSQTNMRPTTDGGISPAVSWQLQLIAGIITLVLGIILSVHPTGTLNVVCVFIGIMIIISGLFHFIRALDRDEPHRIWLTCVGILEVVIGVVLIRHLHFSQALLGLLIGIVWIVQGIVALLSGFIGSPGRSRVWPIIFGLISLAAGVIVVSLPNQSIKTLAIILGIIFLVMGILEIMAAFFLRSDLKKIS</sequence>
<dbReference type="InterPro" id="IPR052712">
    <property type="entry name" value="Acid_resist_chaperone_HdeD"/>
</dbReference>
<dbReference type="Pfam" id="PF03729">
    <property type="entry name" value="DUF308"/>
    <property type="match status" value="2"/>
</dbReference>
<gene>
    <name evidence="2" type="ORF">UFOPK3164_01542</name>
    <name evidence="3" type="ORF">UFOPK3427_00650</name>
    <name evidence="4" type="ORF">UFOPK4112_00407</name>
</gene>
<dbReference type="PANTHER" id="PTHR34989">
    <property type="entry name" value="PROTEIN HDED"/>
    <property type="match status" value="1"/>
</dbReference>
<proteinExistence type="predicted"/>
<feature type="transmembrane region" description="Helical" evidence="1">
    <location>
        <begin position="102"/>
        <end position="125"/>
    </location>
</feature>
<feature type="transmembrane region" description="Helical" evidence="1">
    <location>
        <begin position="158"/>
        <end position="181"/>
    </location>
</feature>
<keyword evidence="1" id="KW-0472">Membrane</keyword>
<accession>A0A6J7QAJ7</accession>
<evidence type="ECO:0000313" key="4">
    <source>
        <dbReference type="EMBL" id="CAB5012683.1"/>
    </source>
</evidence>
<organism evidence="4">
    <name type="scientific">freshwater metagenome</name>
    <dbReference type="NCBI Taxonomy" id="449393"/>
    <lineage>
        <taxon>unclassified sequences</taxon>
        <taxon>metagenomes</taxon>
        <taxon>ecological metagenomes</taxon>
    </lineage>
</organism>
<dbReference type="PANTHER" id="PTHR34989:SF1">
    <property type="entry name" value="PROTEIN HDED"/>
    <property type="match status" value="1"/>
</dbReference>
<evidence type="ECO:0000313" key="2">
    <source>
        <dbReference type="EMBL" id="CAB4833889.1"/>
    </source>
</evidence>
<feature type="transmembrane region" description="Helical" evidence="1">
    <location>
        <begin position="20"/>
        <end position="39"/>
    </location>
</feature>
<dbReference type="GO" id="GO:0005886">
    <property type="term" value="C:plasma membrane"/>
    <property type="evidence" value="ECO:0007669"/>
    <property type="project" value="TreeGrafter"/>
</dbReference>
<reference evidence="4" key="1">
    <citation type="submission" date="2020-05" db="EMBL/GenBank/DDBJ databases">
        <authorList>
            <person name="Chiriac C."/>
            <person name="Salcher M."/>
            <person name="Ghai R."/>
            <person name="Kavagutti S V."/>
        </authorList>
    </citation>
    <scope>NUCLEOTIDE SEQUENCE</scope>
</reference>
<protein>
    <submittedName>
        <fullName evidence="4">Unannotated protein</fullName>
    </submittedName>
</protein>
<dbReference type="AlphaFoldDB" id="A0A6J7QAJ7"/>
<dbReference type="EMBL" id="CAFBLT010000001">
    <property type="protein sequence ID" value="CAB4868627.1"/>
    <property type="molecule type" value="Genomic_DNA"/>
</dbReference>
<evidence type="ECO:0000256" key="1">
    <source>
        <dbReference type="SAM" id="Phobius"/>
    </source>
</evidence>